<dbReference type="Proteomes" id="UP000800041">
    <property type="component" value="Unassembled WGS sequence"/>
</dbReference>
<dbReference type="PANTHER" id="PTHR36195:SF6">
    <property type="entry name" value="SECRETED THAUMATIN-LIKE PROTEIN CALA"/>
    <property type="match status" value="1"/>
</dbReference>
<sequence>MSSLISKIAIPLTTLSSLIPLIQASPLPIPLLRVPRTALGTNTIKNNCPYPLYVRHEWDDRRMPDYVYTVPSNPSAPWSAPQHYSAYREDGSRQGGGSIKIAKTRADLEGVGQVYQLEYTVNERGLTYDLSHVDGSPFVGDWRKLKSDSDMCRVLENPPWVEANEWPDQVTECPGGNLVLELCQD</sequence>
<feature type="signal peptide" evidence="1">
    <location>
        <begin position="1"/>
        <end position="24"/>
    </location>
</feature>
<evidence type="ECO:0000313" key="3">
    <source>
        <dbReference type="Proteomes" id="UP000800041"/>
    </source>
</evidence>
<organism evidence="2 3">
    <name type="scientific">Aulographum hederae CBS 113979</name>
    <dbReference type="NCBI Taxonomy" id="1176131"/>
    <lineage>
        <taxon>Eukaryota</taxon>
        <taxon>Fungi</taxon>
        <taxon>Dikarya</taxon>
        <taxon>Ascomycota</taxon>
        <taxon>Pezizomycotina</taxon>
        <taxon>Dothideomycetes</taxon>
        <taxon>Pleosporomycetidae</taxon>
        <taxon>Aulographales</taxon>
        <taxon>Aulographaceae</taxon>
    </lineage>
</organism>
<evidence type="ECO:0008006" key="4">
    <source>
        <dbReference type="Google" id="ProtNLM"/>
    </source>
</evidence>
<keyword evidence="3" id="KW-1185">Reference proteome</keyword>
<reference evidence="2" key="1">
    <citation type="journal article" date="2020" name="Stud. Mycol.">
        <title>101 Dothideomycetes genomes: a test case for predicting lifestyles and emergence of pathogens.</title>
        <authorList>
            <person name="Haridas S."/>
            <person name="Albert R."/>
            <person name="Binder M."/>
            <person name="Bloem J."/>
            <person name="Labutti K."/>
            <person name="Salamov A."/>
            <person name="Andreopoulos B."/>
            <person name="Baker S."/>
            <person name="Barry K."/>
            <person name="Bills G."/>
            <person name="Bluhm B."/>
            <person name="Cannon C."/>
            <person name="Castanera R."/>
            <person name="Culley D."/>
            <person name="Daum C."/>
            <person name="Ezra D."/>
            <person name="Gonzalez J."/>
            <person name="Henrissat B."/>
            <person name="Kuo A."/>
            <person name="Liang C."/>
            <person name="Lipzen A."/>
            <person name="Lutzoni F."/>
            <person name="Magnuson J."/>
            <person name="Mondo S."/>
            <person name="Nolan M."/>
            <person name="Ohm R."/>
            <person name="Pangilinan J."/>
            <person name="Park H.-J."/>
            <person name="Ramirez L."/>
            <person name="Alfaro M."/>
            <person name="Sun H."/>
            <person name="Tritt A."/>
            <person name="Yoshinaga Y."/>
            <person name="Zwiers L.-H."/>
            <person name="Turgeon B."/>
            <person name="Goodwin S."/>
            <person name="Spatafora J."/>
            <person name="Crous P."/>
            <person name="Grigoriev I."/>
        </authorList>
    </citation>
    <scope>NUCLEOTIDE SEQUENCE</scope>
    <source>
        <strain evidence="2">CBS 113979</strain>
    </source>
</reference>
<dbReference type="InterPro" id="IPR037176">
    <property type="entry name" value="Osmotin/thaumatin-like_sf"/>
</dbReference>
<keyword evidence="1" id="KW-0732">Signal</keyword>
<dbReference type="PANTHER" id="PTHR36195">
    <property type="entry name" value="DOMAIN PROTEIN, PUTATIVE (AFU_ORTHOLOGUE AFUA_5G01990)-RELATED-RELATED"/>
    <property type="match status" value="1"/>
</dbReference>
<dbReference type="Pfam" id="PF04681">
    <property type="entry name" value="Bys1"/>
    <property type="match status" value="1"/>
</dbReference>
<proteinExistence type="predicted"/>
<protein>
    <recommendedName>
        <fullName evidence="4">Blastomyces yeast-phase-specific protein</fullName>
    </recommendedName>
</protein>
<dbReference type="InterPro" id="IPR006771">
    <property type="entry name" value="CetA-like"/>
</dbReference>
<evidence type="ECO:0000256" key="1">
    <source>
        <dbReference type="SAM" id="SignalP"/>
    </source>
</evidence>
<accession>A0A6G1H2J3</accession>
<gene>
    <name evidence="2" type="ORF">K402DRAFT_420421</name>
</gene>
<dbReference type="EMBL" id="ML977153">
    <property type="protein sequence ID" value="KAF1987188.1"/>
    <property type="molecule type" value="Genomic_DNA"/>
</dbReference>
<name>A0A6G1H2J3_9PEZI</name>
<dbReference type="OrthoDB" id="3905832at2759"/>
<evidence type="ECO:0000313" key="2">
    <source>
        <dbReference type="EMBL" id="KAF1987188.1"/>
    </source>
</evidence>
<dbReference type="SUPFAM" id="SSF49870">
    <property type="entry name" value="Osmotin, thaumatin-like protein"/>
    <property type="match status" value="1"/>
</dbReference>
<feature type="chain" id="PRO_5026298461" description="Blastomyces yeast-phase-specific protein" evidence="1">
    <location>
        <begin position="25"/>
        <end position="185"/>
    </location>
</feature>
<dbReference type="AlphaFoldDB" id="A0A6G1H2J3"/>